<dbReference type="OrthoDB" id="6270329at2759"/>
<evidence type="ECO:0000256" key="2">
    <source>
        <dbReference type="ARBA" id="ARBA00023027"/>
    </source>
</evidence>
<dbReference type="PRINTS" id="PR00086">
    <property type="entry name" value="LLDHDRGNASE"/>
</dbReference>
<dbReference type="PANTHER" id="PTHR43128">
    <property type="entry name" value="L-2-HYDROXYCARBOXYLATE DEHYDROGENASE (NAD(P)(+))"/>
    <property type="match status" value="1"/>
</dbReference>
<reference evidence="4 5" key="1">
    <citation type="submission" date="2016-12" db="EMBL/GenBank/DDBJ databases">
        <title>The genomes of Aspergillus section Nigri reveals drivers in fungal speciation.</title>
        <authorList>
            <consortium name="DOE Joint Genome Institute"/>
            <person name="Vesth T.C."/>
            <person name="Nybo J."/>
            <person name="Theobald S."/>
            <person name="Brandl J."/>
            <person name="Frisvad J.C."/>
            <person name="Nielsen K.F."/>
            <person name="Lyhne E.K."/>
            <person name="Kogle M.E."/>
            <person name="Kuo A."/>
            <person name="Riley R."/>
            <person name="Clum A."/>
            <person name="Nolan M."/>
            <person name="Lipzen A."/>
            <person name="Salamov A."/>
            <person name="Henrissat B."/>
            <person name="Wiebenga A."/>
            <person name="De Vries R.P."/>
            <person name="Grigoriev I.V."/>
            <person name="Mortensen U.H."/>
            <person name="Andersen M.R."/>
            <person name="Baker S.E."/>
        </authorList>
    </citation>
    <scope>NUCLEOTIDE SEQUENCE [LARGE SCALE GENOMIC DNA]</scope>
    <source>
        <strain evidence="4 5">CBS 115572</strain>
    </source>
</reference>
<proteinExistence type="predicted"/>
<protein>
    <submittedName>
        <fullName evidence="4">NAD(P)-binding protein</fullName>
    </submittedName>
</protein>
<dbReference type="Pfam" id="PF00056">
    <property type="entry name" value="Ldh_1_N"/>
    <property type="match status" value="1"/>
</dbReference>
<dbReference type="SUPFAM" id="SSF51735">
    <property type="entry name" value="NAD(P)-binding Rossmann-fold domains"/>
    <property type="match status" value="1"/>
</dbReference>
<evidence type="ECO:0000259" key="3">
    <source>
        <dbReference type="Pfam" id="PF00056"/>
    </source>
</evidence>
<evidence type="ECO:0000313" key="4">
    <source>
        <dbReference type="EMBL" id="PWY87122.1"/>
    </source>
</evidence>
<evidence type="ECO:0000313" key="5">
    <source>
        <dbReference type="Proteomes" id="UP000246702"/>
    </source>
</evidence>
<dbReference type="GO" id="GO:0006089">
    <property type="term" value="P:lactate metabolic process"/>
    <property type="evidence" value="ECO:0007669"/>
    <property type="project" value="TreeGrafter"/>
</dbReference>
<name>A0A317WPD5_9EURO</name>
<keyword evidence="1" id="KW-0560">Oxidoreductase</keyword>
<keyword evidence="5" id="KW-1185">Reference proteome</keyword>
<dbReference type="STRING" id="1450535.A0A317WPD5"/>
<keyword evidence="2" id="KW-0520">NAD</keyword>
<gene>
    <name evidence="4" type="ORF">BO94DRAFT_585690</name>
</gene>
<dbReference type="GO" id="GO:0004459">
    <property type="term" value="F:L-lactate dehydrogenase (NAD+) activity"/>
    <property type="evidence" value="ECO:0007669"/>
    <property type="project" value="TreeGrafter"/>
</dbReference>
<comment type="caution">
    <text evidence="4">The sequence shown here is derived from an EMBL/GenBank/DDBJ whole genome shotgun (WGS) entry which is preliminary data.</text>
</comment>
<evidence type="ECO:0000256" key="1">
    <source>
        <dbReference type="ARBA" id="ARBA00023002"/>
    </source>
</evidence>
<dbReference type="InterPro" id="IPR036291">
    <property type="entry name" value="NAD(P)-bd_dom_sf"/>
</dbReference>
<feature type="domain" description="Lactate/malate dehydrogenase N-terminal" evidence="3">
    <location>
        <begin position="3"/>
        <end position="129"/>
    </location>
</feature>
<dbReference type="PANTHER" id="PTHR43128:SF16">
    <property type="entry name" value="L-LACTATE DEHYDROGENASE"/>
    <property type="match status" value="1"/>
</dbReference>
<dbReference type="RefSeq" id="XP_025467330.1">
    <property type="nucleotide sequence ID" value="XM_025615708.1"/>
</dbReference>
<sequence>MAKIAIIGLGSVGASTALSLIHQRVQATLLLVDTNSTLRDAQAITQVRASTHREASQADVVVITAGAKYTPGETSIQHLYQKISILKSILTETNPFNPNTILIIVANPVDLLTTLAQDISGLSRPKVFGIGTCLESARLRDEVSRLSGRRVDGYVVGVKGEYWCEEAD</sequence>
<accession>A0A317WPD5</accession>
<dbReference type="Gene3D" id="3.40.50.720">
    <property type="entry name" value="NAD(P)-binding Rossmann-like Domain"/>
    <property type="match status" value="1"/>
</dbReference>
<dbReference type="InterPro" id="IPR001236">
    <property type="entry name" value="Lactate/malate_DH_N"/>
</dbReference>
<organism evidence="4 5">
    <name type="scientific">Aspergillus sclerotioniger CBS 115572</name>
    <dbReference type="NCBI Taxonomy" id="1450535"/>
    <lineage>
        <taxon>Eukaryota</taxon>
        <taxon>Fungi</taxon>
        <taxon>Dikarya</taxon>
        <taxon>Ascomycota</taxon>
        <taxon>Pezizomycotina</taxon>
        <taxon>Eurotiomycetes</taxon>
        <taxon>Eurotiomycetidae</taxon>
        <taxon>Eurotiales</taxon>
        <taxon>Aspergillaceae</taxon>
        <taxon>Aspergillus</taxon>
        <taxon>Aspergillus subgen. Circumdati</taxon>
    </lineage>
</organism>
<dbReference type="InterPro" id="IPR001557">
    <property type="entry name" value="L-lactate/malate_DH"/>
</dbReference>
<dbReference type="EMBL" id="MSFK01000014">
    <property type="protein sequence ID" value="PWY87122.1"/>
    <property type="molecule type" value="Genomic_DNA"/>
</dbReference>
<dbReference type="GeneID" id="37117851"/>
<dbReference type="Proteomes" id="UP000246702">
    <property type="component" value="Unassembled WGS sequence"/>
</dbReference>
<dbReference type="AlphaFoldDB" id="A0A317WPD5"/>